<reference evidence="1 2" key="1">
    <citation type="journal article" date="2018" name="Nat. Genet.">
        <title>The Rosa genome provides new insights in the design of modern roses.</title>
        <authorList>
            <person name="Bendahmane M."/>
        </authorList>
    </citation>
    <scope>NUCLEOTIDE SEQUENCE [LARGE SCALE GENOMIC DNA]</scope>
    <source>
        <strain evidence="2">cv. Old Blush</strain>
    </source>
</reference>
<protein>
    <submittedName>
        <fullName evidence="1">Uncharacterized protein</fullName>
    </submittedName>
</protein>
<sequence>MGTISQLELEPGGATTLPTTATSVCPFSFWIQVSQFSQFKAQALQLLAAKATAPQMRCRTSCFLPPIMQLT</sequence>
<gene>
    <name evidence="1" type="ORF">RchiOBHm_Chr7g0231981</name>
</gene>
<proteinExistence type="predicted"/>
<dbReference type="EMBL" id="PDCK01000045">
    <property type="protein sequence ID" value="PRQ20790.1"/>
    <property type="molecule type" value="Genomic_DNA"/>
</dbReference>
<organism evidence="1 2">
    <name type="scientific">Rosa chinensis</name>
    <name type="common">China rose</name>
    <dbReference type="NCBI Taxonomy" id="74649"/>
    <lineage>
        <taxon>Eukaryota</taxon>
        <taxon>Viridiplantae</taxon>
        <taxon>Streptophyta</taxon>
        <taxon>Embryophyta</taxon>
        <taxon>Tracheophyta</taxon>
        <taxon>Spermatophyta</taxon>
        <taxon>Magnoliopsida</taxon>
        <taxon>eudicotyledons</taxon>
        <taxon>Gunneridae</taxon>
        <taxon>Pentapetalae</taxon>
        <taxon>rosids</taxon>
        <taxon>fabids</taxon>
        <taxon>Rosales</taxon>
        <taxon>Rosaceae</taxon>
        <taxon>Rosoideae</taxon>
        <taxon>Rosoideae incertae sedis</taxon>
        <taxon>Rosa</taxon>
    </lineage>
</organism>
<accession>A0A2P6PFT5</accession>
<evidence type="ECO:0000313" key="2">
    <source>
        <dbReference type="Proteomes" id="UP000238479"/>
    </source>
</evidence>
<name>A0A2P6PFT5_ROSCH</name>
<dbReference type="AlphaFoldDB" id="A0A2P6PFT5"/>
<dbReference type="Gramene" id="PRQ20790">
    <property type="protein sequence ID" value="PRQ20790"/>
    <property type="gene ID" value="RchiOBHm_Chr7g0231981"/>
</dbReference>
<evidence type="ECO:0000313" key="1">
    <source>
        <dbReference type="EMBL" id="PRQ20790.1"/>
    </source>
</evidence>
<dbReference type="Proteomes" id="UP000238479">
    <property type="component" value="Chromosome 7"/>
</dbReference>
<keyword evidence="2" id="KW-1185">Reference proteome</keyword>
<comment type="caution">
    <text evidence="1">The sequence shown here is derived from an EMBL/GenBank/DDBJ whole genome shotgun (WGS) entry which is preliminary data.</text>
</comment>